<name>A0A7J9I2C4_9ROSI</name>
<sequence length="80" mass="9172">SISSFVIENDLASLSLKDEEEKILQAQKEPDSMVVEYQFCLVGCFLTVSVIHFLTMRSTKVNLWHPVRGIQILDLGEKRF</sequence>
<evidence type="ECO:0000256" key="1">
    <source>
        <dbReference type="SAM" id="Phobius"/>
    </source>
</evidence>
<keyword evidence="1" id="KW-0472">Membrane</keyword>
<dbReference type="AlphaFoldDB" id="A0A7J9I2C4"/>
<dbReference type="OrthoDB" id="989295at2759"/>
<keyword evidence="3" id="KW-1185">Reference proteome</keyword>
<reference evidence="2 3" key="1">
    <citation type="journal article" date="2019" name="Genome Biol. Evol.">
        <title>Insights into the evolution of the New World diploid cottons (Gossypium, subgenus Houzingenia) based on genome sequencing.</title>
        <authorList>
            <person name="Grover C.E."/>
            <person name="Arick M.A. 2nd"/>
            <person name="Thrash A."/>
            <person name="Conover J.L."/>
            <person name="Sanders W.S."/>
            <person name="Peterson D.G."/>
            <person name="Frelichowski J.E."/>
            <person name="Scheffler J.A."/>
            <person name="Scheffler B.E."/>
            <person name="Wendel J.F."/>
        </authorList>
    </citation>
    <scope>NUCLEOTIDE SEQUENCE [LARGE SCALE GENOMIC DNA]</scope>
    <source>
        <strain evidence="2">0</strain>
        <tissue evidence="2">Leaf</tissue>
    </source>
</reference>
<proteinExistence type="predicted"/>
<feature type="transmembrane region" description="Helical" evidence="1">
    <location>
        <begin position="34"/>
        <end position="54"/>
    </location>
</feature>
<organism evidence="2 3">
    <name type="scientific">Gossypium harknessii</name>
    <dbReference type="NCBI Taxonomy" id="34285"/>
    <lineage>
        <taxon>Eukaryota</taxon>
        <taxon>Viridiplantae</taxon>
        <taxon>Streptophyta</taxon>
        <taxon>Embryophyta</taxon>
        <taxon>Tracheophyta</taxon>
        <taxon>Spermatophyta</taxon>
        <taxon>Magnoliopsida</taxon>
        <taxon>eudicotyledons</taxon>
        <taxon>Gunneridae</taxon>
        <taxon>Pentapetalae</taxon>
        <taxon>rosids</taxon>
        <taxon>malvids</taxon>
        <taxon>Malvales</taxon>
        <taxon>Malvaceae</taxon>
        <taxon>Malvoideae</taxon>
        <taxon>Gossypium</taxon>
    </lineage>
</organism>
<accession>A0A7J9I2C4</accession>
<dbReference type="EMBL" id="JABFAD010000013">
    <property type="protein sequence ID" value="MBA0816018.1"/>
    <property type="molecule type" value="Genomic_DNA"/>
</dbReference>
<feature type="non-terminal residue" evidence="2">
    <location>
        <position position="1"/>
    </location>
</feature>
<gene>
    <name evidence="2" type="ORF">Gohar_000727</name>
</gene>
<keyword evidence="1" id="KW-0812">Transmembrane</keyword>
<protein>
    <submittedName>
        <fullName evidence="2">Uncharacterized protein</fullName>
    </submittedName>
</protein>
<keyword evidence="1" id="KW-1133">Transmembrane helix</keyword>
<evidence type="ECO:0000313" key="3">
    <source>
        <dbReference type="Proteomes" id="UP000593560"/>
    </source>
</evidence>
<comment type="caution">
    <text evidence="2">The sequence shown here is derived from an EMBL/GenBank/DDBJ whole genome shotgun (WGS) entry which is preliminary data.</text>
</comment>
<evidence type="ECO:0000313" key="2">
    <source>
        <dbReference type="EMBL" id="MBA0816018.1"/>
    </source>
</evidence>
<dbReference type="Proteomes" id="UP000593560">
    <property type="component" value="Unassembled WGS sequence"/>
</dbReference>